<dbReference type="EMBL" id="SMMG02000005">
    <property type="protein sequence ID" value="KAA3472896.1"/>
    <property type="molecule type" value="Genomic_DNA"/>
</dbReference>
<organism evidence="2 3">
    <name type="scientific">Gossypium australe</name>
    <dbReference type="NCBI Taxonomy" id="47621"/>
    <lineage>
        <taxon>Eukaryota</taxon>
        <taxon>Viridiplantae</taxon>
        <taxon>Streptophyta</taxon>
        <taxon>Embryophyta</taxon>
        <taxon>Tracheophyta</taxon>
        <taxon>Spermatophyta</taxon>
        <taxon>Magnoliopsida</taxon>
        <taxon>eudicotyledons</taxon>
        <taxon>Gunneridae</taxon>
        <taxon>Pentapetalae</taxon>
        <taxon>rosids</taxon>
        <taxon>malvids</taxon>
        <taxon>Malvales</taxon>
        <taxon>Malvaceae</taxon>
        <taxon>Malvoideae</taxon>
        <taxon>Gossypium</taxon>
    </lineage>
</organism>
<evidence type="ECO:0000313" key="3">
    <source>
        <dbReference type="Proteomes" id="UP000325315"/>
    </source>
</evidence>
<accession>A0A5B6VUD7</accession>
<reference evidence="3" key="1">
    <citation type="journal article" date="2019" name="Plant Biotechnol. J.">
        <title>Genome sequencing of the Australian wild diploid species Gossypium australe highlights disease resistance and delayed gland morphogenesis.</title>
        <authorList>
            <person name="Cai Y."/>
            <person name="Cai X."/>
            <person name="Wang Q."/>
            <person name="Wang P."/>
            <person name="Zhang Y."/>
            <person name="Cai C."/>
            <person name="Xu Y."/>
            <person name="Wang K."/>
            <person name="Zhou Z."/>
            <person name="Wang C."/>
            <person name="Geng S."/>
            <person name="Li B."/>
            <person name="Dong Q."/>
            <person name="Hou Y."/>
            <person name="Wang H."/>
            <person name="Ai P."/>
            <person name="Liu Z."/>
            <person name="Yi F."/>
            <person name="Sun M."/>
            <person name="An G."/>
            <person name="Cheng J."/>
            <person name="Zhang Y."/>
            <person name="Shi Q."/>
            <person name="Xie Y."/>
            <person name="Shi X."/>
            <person name="Chang Y."/>
            <person name="Huang F."/>
            <person name="Chen Y."/>
            <person name="Hong S."/>
            <person name="Mi L."/>
            <person name="Sun Q."/>
            <person name="Zhang L."/>
            <person name="Zhou B."/>
            <person name="Peng R."/>
            <person name="Zhang X."/>
            <person name="Liu F."/>
        </authorList>
    </citation>
    <scope>NUCLEOTIDE SEQUENCE [LARGE SCALE GENOMIC DNA]</scope>
    <source>
        <strain evidence="3">cv. PA1801</strain>
    </source>
</reference>
<gene>
    <name evidence="2" type="ORF">EPI10_023319</name>
</gene>
<keyword evidence="3" id="KW-1185">Reference proteome</keyword>
<name>A0A5B6VUD7_9ROSI</name>
<protein>
    <submittedName>
        <fullName evidence="2">UPF0481 protein</fullName>
    </submittedName>
</protein>
<feature type="region of interest" description="Disordered" evidence="1">
    <location>
        <begin position="37"/>
        <end position="78"/>
    </location>
</feature>
<evidence type="ECO:0000313" key="2">
    <source>
        <dbReference type="EMBL" id="KAA3472896.1"/>
    </source>
</evidence>
<sequence length="78" mass="9077">MLYEDGLILMLYNEEIIIPNDEHLLGLVHDNWIPRHRPRQLQPQPKSESDPSHIIETSGLEETKSQTSRRKSEEVSNS</sequence>
<dbReference type="Proteomes" id="UP000325315">
    <property type="component" value="Unassembled WGS sequence"/>
</dbReference>
<proteinExistence type="predicted"/>
<evidence type="ECO:0000256" key="1">
    <source>
        <dbReference type="SAM" id="MobiDB-lite"/>
    </source>
</evidence>
<dbReference type="AlphaFoldDB" id="A0A5B6VUD7"/>
<comment type="caution">
    <text evidence="2">The sequence shown here is derived from an EMBL/GenBank/DDBJ whole genome shotgun (WGS) entry which is preliminary data.</text>
</comment>